<protein>
    <submittedName>
        <fullName evidence="2">Uncharacterized protein</fullName>
    </submittedName>
</protein>
<dbReference type="EMBL" id="JAJSOW010000106">
    <property type="protein sequence ID" value="KAI9159764.1"/>
    <property type="molecule type" value="Genomic_DNA"/>
</dbReference>
<feature type="region of interest" description="Disordered" evidence="1">
    <location>
        <begin position="50"/>
        <end position="77"/>
    </location>
</feature>
<reference evidence="2" key="2">
    <citation type="submission" date="2023-02" db="EMBL/GenBank/DDBJ databases">
        <authorList>
            <person name="Swenson N.G."/>
            <person name="Wegrzyn J.L."/>
            <person name="Mcevoy S.L."/>
        </authorList>
    </citation>
    <scope>NUCLEOTIDE SEQUENCE</scope>
    <source>
        <strain evidence="2">91603</strain>
        <tissue evidence="2">Leaf</tissue>
    </source>
</reference>
<name>A0AAD5IF29_ACENE</name>
<sequence>MASLIEKTFKGCKYKDIALADSAVSRSIQPKLNCLISWPAVLIIISPPKTTWPPPSLMTPPPSSPGRAKPCGSTGGV</sequence>
<reference evidence="2" key="1">
    <citation type="journal article" date="2022" name="Plant J.">
        <title>Strategies of tolerance reflected in two North American maple genomes.</title>
        <authorList>
            <person name="McEvoy S.L."/>
            <person name="Sezen U.U."/>
            <person name="Trouern-Trend A."/>
            <person name="McMahon S.M."/>
            <person name="Schaberg P.G."/>
            <person name="Yang J."/>
            <person name="Wegrzyn J.L."/>
            <person name="Swenson N.G."/>
        </authorList>
    </citation>
    <scope>NUCLEOTIDE SEQUENCE</scope>
    <source>
        <strain evidence="2">91603</strain>
    </source>
</reference>
<gene>
    <name evidence="2" type="ORF">LWI28_001717</name>
</gene>
<dbReference type="Proteomes" id="UP001064489">
    <property type="component" value="Chromosome 2"/>
</dbReference>
<evidence type="ECO:0000256" key="1">
    <source>
        <dbReference type="SAM" id="MobiDB-lite"/>
    </source>
</evidence>
<dbReference type="AlphaFoldDB" id="A0AAD5IF29"/>
<comment type="caution">
    <text evidence="2">The sequence shown here is derived from an EMBL/GenBank/DDBJ whole genome shotgun (WGS) entry which is preliminary data.</text>
</comment>
<evidence type="ECO:0000313" key="2">
    <source>
        <dbReference type="EMBL" id="KAI9159764.1"/>
    </source>
</evidence>
<organism evidence="2 3">
    <name type="scientific">Acer negundo</name>
    <name type="common">Box elder</name>
    <dbReference type="NCBI Taxonomy" id="4023"/>
    <lineage>
        <taxon>Eukaryota</taxon>
        <taxon>Viridiplantae</taxon>
        <taxon>Streptophyta</taxon>
        <taxon>Embryophyta</taxon>
        <taxon>Tracheophyta</taxon>
        <taxon>Spermatophyta</taxon>
        <taxon>Magnoliopsida</taxon>
        <taxon>eudicotyledons</taxon>
        <taxon>Gunneridae</taxon>
        <taxon>Pentapetalae</taxon>
        <taxon>rosids</taxon>
        <taxon>malvids</taxon>
        <taxon>Sapindales</taxon>
        <taxon>Sapindaceae</taxon>
        <taxon>Hippocastanoideae</taxon>
        <taxon>Acereae</taxon>
        <taxon>Acer</taxon>
    </lineage>
</organism>
<feature type="compositionally biased region" description="Pro residues" evidence="1">
    <location>
        <begin position="50"/>
        <end position="64"/>
    </location>
</feature>
<evidence type="ECO:0000313" key="3">
    <source>
        <dbReference type="Proteomes" id="UP001064489"/>
    </source>
</evidence>
<keyword evidence="3" id="KW-1185">Reference proteome</keyword>
<proteinExistence type="predicted"/>
<accession>A0AAD5IF29</accession>